<proteinExistence type="predicted"/>
<gene>
    <name evidence="1" type="ORF">Taro_010719</name>
</gene>
<organism evidence="1 2">
    <name type="scientific">Colocasia esculenta</name>
    <name type="common">Wild taro</name>
    <name type="synonym">Arum esculentum</name>
    <dbReference type="NCBI Taxonomy" id="4460"/>
    <lineage>
        <taxon>Eukaryota</taxon>
        <taxon>Viridiplantae</taxon>
        <taxon>Streptophyta</taxon>
        <taxon>Embryophyta</taxon>
        <taxon>Tracheophyta</taxon>
        <taxon>Spermatophyta</taxon>
        <taxon>Magnoliopsida</taxon>
        <taxon>Liliopsida</taxon>
        <taxon>Araceae</taxon>
        <taxon>Aroideae</taxon>
        <taxon>Colocasieae</taxon>
        <taxon>Colocasia</taxon>
    </lineage>
</organism>
<dbReference type="Proteomes" id="UP000652761">
    <property type="component" value="Unassembled WGS sequence"/>
</dbReference>
<comment type="caution">
    <text evidence="1">The sequence shown here is derived from an EMBL/GenBank/DDBJ whole genome shotgun (WGS) entry which is preliminary data.</text>
</comment>
<accession>A0A843U440</accession>
<dbReference type="AlphaFoldDB" id="A0A843U440"/>
<name>A0A843U440_COLES</name>
<feature type="non-terminal residue" evidence="1">
    <location>
        <position position="1"/>
    </location>
</feature>
<dbReference type="EMBL" id="NMUH01000392">
    <property type="protein sequence ID" value="MQL78291.1"/>
    <property type="molecule type" value="Genomic_DNA"/>
</dbReference>
<evidence type="ECO:0000313" key="1">
    <source>
        <dbReference type="EMBL" id="MQL78291.1"/>
    </source>
</evidence>
<evidence type="ECO:0000313" key="2">
    <source>
        <dbReference type="Proteomes" id="UP000652761"/>
    </source>
</evidence>
<protein>
    <submittedName>
        <fullName evidence="1">Uncharacterized protein</fullName>
    </submittedName>
</protein>
<sequence length="120" mass="13520">LDVFSFAATVIAEEGVKTQPQFAEDKGGWVGEKNLELEWSNGGGGRVRMMQRKGFPTRSGYRCPEIRRFQNKDASPTIQTKEIVIGDFCLIIDNRRNSAIARGRIPVTITSRSSEFGRRR</sequence>
<reference evidence="1" key="1">
    <citation type="submission" date="2017-07" db="EMBL/GenBank/DDBJ databases">
        <title>Taro Niue Genome Assembly and Annotation.</title>
        <authorList>
            <person name="Atibalentja N."/>
            <person name="Keating K."/>
            <person name="Fields C.J."/>
        </authorList>
    </citation>
    <scope>NUCLEOTIDE SEQUENCE</scope>
    <source>
        <strain evidence="1">Niue_2</strain>
        <tissue evidence="1">Leaf</tissue>
    </source>
</reference>
<keyword evidence="2" id="KW-1185">Reference proteome</keyword>